<evidence type="ECO:0000313" key="2">
    <source>
        <dbReference type="Proteomes" id="UP000217790"/>
    </source>
</evidence>
<organism evidence="1 2">
    <name type="scientific">Armillaria gallica</name>
    <name type="common">Bulbous honey fungus</name>
    <name type="synonym">Armillaria bulbosa</name>
    <dbReference type="NCBI Taxonomy" id="47427"/>
    <lineage>
        <taxon>Eukaryota</taxon>
        <taxon>Fungi</taxon>
        <taxon>Dikarya</taxon>
        <taxon>Basidiomycota</taxon>
        <taxon>Agaricomycotina</taxon>
        <taxon>Agaricomycetes</taxon>
        <taxon>Agaricomycetidae</taxon>
        <taxon>Agaricales</taxon>
        <taxon>Marasmiineae</taxon>
        <taxon>Physalacriaceae</taxon>
        <taxon>Armillaria</taxon>
    </lineage>
</organism>
<protein>
    <recommendedName>
        <fullName evidence="3">F-box domain-containing protein</fullName>
    </recommendedName>
</protein>
<dbReference type="Proteomes" id="UP000217790">
    <property type="component" value="Unassembled WGS sequence"/>
</dbReference>
<dbReference type="AlphaFoldDB" id="A0A2H3DC57"/>
<dbReference type="EMBL" id="KZ293693">
    <property type="protein sequence ID" value="PBK85066.1"/>
    <property type="molecule type" value="Genomic_DNA"/>
</dbReference>
<dbReference type="InParanoid" id="A0A2H3DC57"/>
<evidence type="ECO:0000313" key="1">
    <source>
        <dbReference type="EMBL" id="PBK85066.1"/>
    </source>
</evidence>
<gene>
    <name evidence="1" type="ORF">ARMGADRAFT_1036585</name>
</gene>
<keyword evidence="2" id="KW-1185">Reference proteome</keyword>
<evidence type="ECO:0008006" key="3">
    <source>
        <dbReference type="Google" id="ProtNLM"/>
    </source>
</evidence>
<name>A0A2H3DC57_ARMGA</name>
<accession>A0A2H3DC57</accession>
<sequence>MSDTSPVFALLVKLWTKNFKVAKDADEGLLLVGNVKDTLYIISQVCADWRDIILGACPKVWANMKVVMSPGVGGLGLKVWDLLMVLVMECSESHLLDIEFHGVEHDPNDWNIIHCFQYLLGEGYRWRSATLKIGP</sequence>
<reference evidence="2" key="1">
    <citation type="journal article" date="2017" name="Nat. Ecol. Evol.">
        <title>Genome expansion and lineage-specific genetic innovations in the forest pathogenic fungi Armillaria.</title>
        <authorList>
            <person name="Sipos G."/>
            <person name="Prasanna A.N."/>
            <person name="Walter M.C."/>
            <person name="O'Connor E."/>
            <person name="Balint B."/>
            <person name="Krizsan K."/>
            <person name="Kiss B."/>
            <person name="Hess J."/>
            <person name="Varga T."/>
            <person name="Slot J."/>
            <person name="Riley R."/>
            <person name="Boka B."/>
            <person name="Rigling D."/>
            <person name="Barry K."/>
            <person name="Lee J."/>
            <person name="Mihaltcheva S."/>
            <person name="LaButti K."/>
            <person name="Lipzen A."/>
            <person name="Waldron R."/>
            <person name="Moloney N.M."/>
            <person name="Sperisen C."/>
            <person name="Kredics L."/>
            <person name="Vagvoelgyi C."/>
            <person name="Patrignani A."/>
            <person name="Fitzpatrick D."/>
            <person name="Nagy I."/>
            <person name="Doyle S."/>
            <person name="Anderson J.B."/>
            <person name="Grigoriev I.V."/>
            <person name="Gueldener U."/>
            <person name="Muensterkoetter M."/>
            <person name="Nagy L.G."/>
        </authorList>
    </citation>
    <scope>NUCLEOTIDE SEQUENCE [LARGE SCALE GENOMIC DNA]</scope>
    <source>
        <strain evidence="2">Ar21-2</strain>
    </source>
</reference>
<proteinExistence type="predicted"/>
<dbReference type="OrthoDB" id="10472844at2759"/>